<dbReference type="AlphaFoldDB" id="A0A1I7YJR3"/>
<reference evidence="2" key="1">
    <citation type="submission" date="2016-11" db="UniProtKB">
        <authorList>
            <consortium name="WormBaseParasite"/>
        </authorList>
    </citation>
    <scope>IDENTIFICATION</scope>
</reference>
<evidence type="ECO:0000313" key="2">
    <source>
        <dbReference type="WBParaSite" id="L893_g16815.t1"/>
    </source>
</evidence>
<accession>A0A1I7YJR3</accession>
<dbReference type="Proteomes" id="UP000095287">
    <property type="component" value="Unplaced"/>
</dbReference>
<name>A0A1I7YJR3_9BILA</name>
<protein>
    <submittedName>
        <fullName evidence="2">Uncharacterized protein</fullName>
    </submittedName>
</protein>
<keyword evidence="1" id="KW-1185">Reference proteome</keyword>
<organism evidence="1 2">
    <name type="scientific">Steinernema glaseri</name>
    <dbReference type="NCBI Taxonomy" id="37863"/>
    <lineage>
        <taxon>Eukaryota</taxon>
        <taxon>Metazoa</taxon>
        <taxon>Ecdysozoa</taxon>
        <taxon>Nematoda</taxon>
        <taxon>Chromadorea</taxon>
        <taxon>Rhabditida</taxon>
        <taxon>Tylenchina</taxon>
        <taxon>Panagrolaimomorpha</taxon>
        <taxon>Strongyloidoidea</taxon>
        <taxon>Steinernematidae</taxon>
        <taxon>Steinernema</taxon>
    </lineage>
</organism>
<dbReference type="WBParaSite" id="L893_g16815.t1">
    <property type="protein sequence ID" value="L893_g16815.t1"/>
    <property type="gene ID" value="L893_g16815"/>
</dbReference>
<evidence type="ECO:0000313" key="1">
    <source>
        <dbReference type="Proteomes" id="UP000095287"/>
    </source>
</evidence>
<sequence>MSRMCSLRPPGTQIDSIPTKTTTTTKTMFARNSTTLLLLLALACLVSAVHGYGVVFVDEADFAPEGTQPLLFNRFGRMDPSWVQMGFGKRSGGEFDKRQQVKLQRGYSAIGLGRR</sequence>
<proteinExistence type="predicted"/>